<feature type="transmembrane region" description="Helical" evidence="1">
    <location>
        <begin position="61"/>
        <end position="84"/>
    </location>
</feature>
<keyword evidence="1" id="KW-0472">Membrane</keyword>
<feature type="transmembrane region" description="Helical" evidence="1">
    <location>
        <begin position="207"/>
        <end position="232"/>
    </location>
</feature>
<dbReference type="GO" id="GO:0016020">
    <property type="term" value="C:membrane"/>
    <property type="evidence" value="ECO:0007669"/>
    <property type="project" value="InterPro"/>
</dbReference>
<feature type="transmembrane region" description="Helical" evidence="1">
    <location>
        <begin position="105"/>
        <end position="126"/>
    </location>
</feature>
<dbReference type="RefSeq" id="WP_174582343.1">
    <property type="nucleotide sequence ID" value="NZ_CAJNOB010000045.1"/>
</dbReference>
<dbReference type="InterPro" id="IPR034804">
    <property type="entry name" value="SQR/QFR_C/D"/>
</dbReference>
<feature type="transmembrane region" description="Helical" evidence="1">
    <location>
        <begin position="167"/>
        <end position="187"/>
    </location>
</feature>
<dbReference type="AlphaFoldDB" id="A0A8J2FPH1"/>
<evidence type="ECO:0000256" key="1">
    <source>
        <dbReference type="SAM" id="Phobius"/>
    </source>
</evidence>
<dbReference type="InterPro" id="IPR011138">
    <property type="entry name" value="Cytochrome_b-558"/>
</dbReference>
<dbReference type="NCBIfam" id="TIGR02046">
    <property type="entry name" value="sdhC_b558_fam"/>
    <property type="match status" value="1"/>
</dbReference>
<keyword evidence="1" id="KW-0812">Transmembrane</keyword>
<evidence type="ECO:0000313" key="3">
    <source>
        <dbReference type="Proteomes" id="UP000663859"/>
    </source>
</evidence>
<proteinExistence type="predicted"/>
<dbReference type="SUPFAM" id="SSF81343">
    <property type="entry name" value="Fumarate reductase respiratory complex transmembrane subunits"/>
    <property type="match status" value="1"/>
</dbReference>
<gene>
    <name evidence="2" type="primary">sdhC</name>
    <name evidence="2" type="ORF">MPNT_50127</name>
</gene>
<dbReference type="GO" id="GO:0008177">
    <property type="term" value="F:succinate dehydrogenase (quinone) activity"/>
    <property type="evidence" value="ECO:0007669"/>
    <property type="project" value="UniProtKB-EC"/>
</dbReference>
<organism evidence="2 3">
    <name type="scientific">Candidatus Methylacidithermus pantelleriae</name>
    <dbReference type="NCBI Taxonomy" id="2744239"/>
    <lineage>
        <taxon>Bacteria</taxon>
        <taxon>Pseudomonadati</taxon>
        <taxon>Verrucomicrobiota</taxon>
        <taxon>Methylacidiphilae</taxon>
        <taxon>Methylacidiphilales</taxon>
        <taxon>Methylacidiphilaceae</taxon>
        <taxon>Candidatus Methylacidithermus</taxon>
    </lineage>
</organism>
<name>A0A8J2FPH1_9BACT</name>
<dbReference type="Proteomes" id="UP000663859">
    <property type="component" value="Unassembled WGS sequence"/>
</dbReference>
<dbReference type="Gene3D" id="1.20.1300.10">
    <property type="entry name" value="Fumarate reductase/succinate dehydrogenase, transmembrane subunit"/>
    <property type="match status" value="1"/>
</dbReference>
<dbReference type="EC" id="1.3.5.1" evidence="2"/>
<protein>
    <submittedName>
        <fullName evidence="2">Succinate dehydrogenase/fumarate reductase, cytochrome b subunit</fullName>
        <ecNumber evidence="2">1.3.5.1</ecNumber>
        <ecNumber evidence="2">1.3.5.4</ecNumber>
    </submittedName>
</protein>
<reference evidence="2" key="1">
    <citation type="submission" date="2021-02" db="EMBL/GenBank/DDBJ databases">
        <authorList>
            <person name="Cremers G."/>
            <person name="Picone N."/>
        </authorList>
    </citation>
    <scope>NUCLEOTIDE SEQUENCE</scope>
    <source>
        <strain evidence="2">PQ17</strain>
    </source>
</reference>
<sequence>MARIREARRSAQTITLKWIAAASGLVLVGFVIVHMLGNLLILGPASWLDRYAWGIKSRPWLLWPGRVFLLGAALAHVWATFSLWSSNRRARAGSYAMHDPMGTTLASRTMMTTGLLVGLFVLFHLYHFTWHGPPFGFYGTFWSYLPELGRAVPDVRAMVVRAFRQPLISVTYLLAMGILFFHVRHGVRSIFHTTGIVRARSIARIELLAKVIALGVCLGFSLVPLAVLLGLVR</sequence>
<keyword evidence="3" id="KW-1185">Reference proteome</keyword>
<evidence type="ECO:0000313" key="2">
    <source>
        <dbReference type="EMBL" id="CAF0702595.1"/>
    </source>
</evidence>
<comment type="caution">
    <text evidence="2">The sequence shown here is derived from an EMBL/GenBank/DDBJ whole genome shotgun (WGS) entry which is preliminary data.</text>
</comment>
<dbReference type="EMBL" id="CAJNOB010000045">
    <property type="protein sequence ID" value="CAF0702595.1"/>
    <property type="molecule type" value="Genomic_DNA"/>
</dbReference>
<dbReference type="EC" id="1.3.5.4" evidence="2"/>
<dbReference type="CDD" id="cd03498">
    <property type="entry name" value="SQR_TypeB_2_TM"/>
    <property type="match status" value="1"/>
</dbReference>
<keyword evidence="1" id="KW-1133">Transmembrane helix</keyword>
<keyword evidence="2" id="KW-0560">Oxidoreductase</keyword>
<accession>A0A8J2FPH1</accession>
<feature type="transmembrane region" description="Helical" evidence="1">
    <location>
        <begin position="20"/>
        <end position="41"/>
    </location>
</feature>